<dbReference type="OrthoDB" id="2498029at2759"/>
<dbReference type="PANTHER" id="PTHR47751:SF2">
    <property type="entry name" value="DLTD N-TERMINAL DOMAIN PROTEIN (AFU_ORTHOLOGUE AFUA_8G00380)-RELATED"/>
    <property type="match status" value="1"/>
</dbReference>
<dbReference type="STRING" id="1448320.A0A319DQ76"/>
<comment type="similarity">
    <text evidence="1">Belongs to the polyketide transferase af380 family.</text>
</comment>
<dbReference type="ESTHER" id="9euro-a0a319dq76">
    <property type="family name" value="Thiohydrolase"/>
</dbReference>
<proteinExistence type="inferred from homology"/>
<keyword evidence="4" id="KW-1185">Reference proteome</keyword>
<dbReference type="InterPro" id="IPR000073">
    <property type="entry name" value="AB_hydrolase_1"/>
</dbReference>
<evidence type="ECO:0000256" key="1">
    <source>
        <dbReference type="ARBA" id="ARBA00029464"/>
    </source>
</evidence>
<organism evidence="3 4">
    <name type="scientific">Aspergillus ellipticus CBS 707.79</name>
    <dbReference type="NCBI Taxonomy" id="1448320"/>
    <lineage>
        <taxon>Eukaryota</taxon>
        <taxon>Fungi</taxon>
        <taxon>Dikarya</taxon>
        <taxon>Ascomycota</taxon>
        <taxon>Pezizomycotina</taxon>
        <taxon>Eurotiomycetes</taxon>
        <taxon>Eurotiomycetidae</taxon>
        <taxon>Eurotiales</taxon>
        <taxon>Aspergillaceae</taxon>
        <taxon>Aspergillus</taxon>
        <taxon>Aspergillus subgen. Circumdati</taxon>
    </lineage>
</organism>
<dbReference type="Gene3D" id="3.40.50.1820">
    <property type="entry name" value="alpha/beta hydrolase"/>
    <property type="match status" value="1"/>
</dbReference>
<dbReference type="PANTHER" id="PTHR47751">
    <property type="entry name" value="SUPERFAMILY HYDROLASE, PUTATIVE (AFU_ORTHOLOGUE AFUA_2G16580)-RELATED"/>
    <property type="match status" value="1"/>
</dbReference>
<dbReference type="EMBL" id="KZ825799">
    <property type="protein sequence ID" value="PYH99746.1"/>
    <property type="molecule type" value="Genomic_DNA"/>
</dbReference>
<keyword evidence="3" id="KW-0378">Hydrolase</keyword>
<dbReference type="Gene3D" id="1.10.10.800">
    <property type="match status" value="1"/>
</dbReference>
<accession>A0A319DQ76</accession>
<dbReference type="AlphaFoldDB" id="A0A319DQ76"/>
<dbReference type="Proteomes" id="UP000247810">
    <property type="component" value="Unassembled WGS sequence"/>
</dbReference>
<dbReference type="VEuPathDB" id="FungiDB:BO71DRAFT_368297"/>
<dbReference type="GO" id="GO:0016787">
    <property type="term" value="F:hydrolase activity"/>
    <property type="evidence" value="ECO:0007669"/>
    <property type="project" value="UniProtKB-KW"/>
</dbReference>
<dbReference type="Pfam" id="PF00561">
    <property type="entry name" value="Abhydrolase_1"/>
    <property type="match status" value="1"/>
</dbReference>
<evidence type="ECO:0000313" key="4">
    <source>
        <dbReference type="Proteomes" id="UP000247810"/>
    </source>
</evidence>
<gene>
    <name evidence="3" type="ORF">BO71DRAFT_368297</name>
</gene>
<name>A0A319DQ76_9EURO</name>
<evidence type="ECO:0000313" key="3">
    <source>
        <dbReference type="EMBL" id="PYH99746.1"/>
    </source>
</evidence>
<dbReference type="InterPro" id="IPR029058">
    <property type="entry name" value="AB_hydrolase_fold"/>
</dbReference>
<dbReference type="InterPro" id="IPR051411">
    <property type="entry name" value="Polyketide_trans_af380"/>
</dbReference>
<evidence type="ECO:0000259" key="2">
    <source>
        <dbReference type="Pfam" id="PF00561"/>
    </source>
</evidence>
<feature type="domain" description="AB hydrolase-1" evidence="2">
    <location>
        <begin position="26"/>
        <end position="252"/>
    </location>
</feature>
<reference evidence="3 4" key="1">
    <citation type="submission" date="2018-02" db="EMBL/GenBank/DDBJ databases">
        <title>The genomes of Aspergillus section Nigri reveals drivers in fungal speciation.</title>
        <authorList>
            <consortium name="DOE Joint Genome Institute"/>
            <person name="Vesth T.C."/>
            <person name="Nybo J."/>
            <person name="Theobald S."/>
            <person name="Brandl J."/>
            <person name="Frisvad J.C."/>
            <person name="Nielsen K.F."/>
            <person name="Lyhne E.K."/>
            <person name="Kogle M.E."/>
            <person name="Kuo A."/>
            <person name="Riley R."/>
            <person name="Clum A."/>
            <person name="Nolan M."/>
            <person name="Lipzen A."/>
            <person name="Salamov A."/>
            <person name="Henrissat B."/>
            <person name="Wiebenga A."/>
            <person name="De vries R.P."/>
            <person name="Grigoriev I.V."/>
            <person name="Mortensen U.H."/>
            <person name="Andersen M.R."/>
            <person name="Baker S.E."/>
        </authorList>
    </citation>
    <scope>NUCLEOTIDE SEQUENCE [LARGE SCALE GENOMIC DNA]</scope>
    <source>
        <strain evidence="3 4">CBS 707.79</strain>
    </source>
</reference>
<dbReference type="SUPFAM" id="SSF53474">
    <property type="entry name" value="alpha/beta-Hydrolases"/>
    <property type="match status" value="1"/>
</dbReference>
<protein>
    <submittedName>
        <fullName evidence="3">Alpha/beta-hydrolase</fullName>
    </submittedName>
</protein>
<sequence>MSKVEFRTLDGLTLRGLLYPAETRGPAIIITPGFHLVKEILATDVAQFFQRNGVTALAYDPRNYGDSDGQPRNHVDSINNTTDYMDALTYLKGLSIVEPNKIVVWGASWSGAVCLGAASLDPRVKLVISVCPMVQDFTPTPATAKMLRQCMKDRESQVKGNDPFYVPIVNEQGLNPVGFGPAYTKEDYHLSLRARNTVAPNFSPDMTLQSYFQLVQYDPLSTMGYFPQTPVMMVVPELDELSPPDLQIKIFDGLPGPKRMYLAPGQKHRGVVTGEHAEIAFQRQIDYLWEVLGPKP</sequence>